<keyword evidence="3" id="KW-1185">Reference proteome</keyword>
<dbReference type="RefSeq" id="WP_342825973.1">
    <property type="nucleotide sequence ID" value="NZ_CP046146.1"/>
</dbReference>
<evidence type="ECO:0000313" key="1">
    <source>
        <dbReference type="EMBL" id="MDG0867527.1"/>
    </source>
</evidence>
<dbReference type="InterPro" id="IPR009351">
    <property type="entry name" value="AlkZ-like"/>
</dbReference>
<reference evidence="2" key="2">
    <citation type="journal article" date="2023" name="Nat. Commun.">
        <title>Cultivation of marine bacteria of the SAR202 clade.</title>
        <authorList>
            <person name="Lim Y."/>
            <person name="Seo J.H."/>
            <person name="Giovannoni S.J."/>
            <person name="Kang I."/>
            <person name="Cho J.C."/>
        </authorList>
    </citation>
    <scope>NUCLEOTIDE SEQUENCE</scope>
    <source>
        <strain evidence="2">JH1073</strain>
    </source>
</reference>
<organism evidence="2 3">
    <name type="scientific">Candidatus Lucifugimonas marina</name>
    <dbReference type="NCBI Taxonomy" id="3038979"/>
    <lineage>
        <taxon>Bacteria</taxon>
        <taxon>Bacillati</taxon>
        <taxon>Chloroflexota</taxon>
        <taxon>Dehalococcoidia</taxon>
        <taxon>SAR202 cluster</taxon>
        <taxon>Candidatus Lucifugimonadales</taxon>
        <taxon>Candidatus Lucifugimonadaceae</taxon>
        <taxon>Candidatus Lucifugimonas</taxon>
    </lineage>
</organism>
<evidence type="ECO:0000313" key="3">
    <source>
        <dbReference type="Proteomes" id="UP001219901"/>
    </source>
</evidence>
<accession>A0AAJ6CVE7</accession>
<reference evidence="3" key="3">
    <citation type="submission" date="2023-06" db="EMBL/GenBank/DDBJ databases">
        <title>Pangenomics reveal diversification of enzyme families and niche specialization in globally abundant SAR202 bacteria.</title>
        <authorList>
            <person name="Saw J.H.W."/>
        </authorList>
    </citation>
    <scope>NUCLEOTIDE SEQUENCE [LARGE SCALE GENOMIC DNA]</scope>
    <source>
        <strain evidence="3">JH1073</strain>
    </source>
</reference>
<reference evidence="3 4" key="1">
    <citation type="submission" date="2019-11" db="EMBL/GenBank/DDBJ databases">
        <authorList>
            <person name="Cho J.-C."/>
        </authorList>
    </citation>
    <scope>NUCLEOTIDE SEQUENCE [LARGE SCALE GENOMIC DNA]</scope>
    <source>
        <strain evidence="2 3">JH1073</strain>
        <strain evidence="1 4">JH702</strain>
    </source>
</reference>
<evidence type="ECO:0000313" key="2">
    <source>
        <dbReference type="EMBL" id="WFG40099.1"/>
    </source>
</evidence>
<proteinExistence type="predicted"/>
<dbReference type="AlphaFoldDB" id="A0AAJ6CVE7"/>
<gene>
    <name evidence="1" type="ORF">GKO46_10670</name>
    <name evidence="2" type="ORF">GKO48_10870</name>
</gene>
<dbReference type="PANTHER" id="PTHR30528:SF0">
    <property type="entry name" value="CYTOPLASMIC PROTEIN"/>
    <property type="match status" value="1"/>
</dbReference>
<sequence>MPISLSKQEAKRIAIRAQGLTGARPTQPISIDDVQQSIRAMGLLQIDSVNVCVRSHYMPLFSRLGVYDQELLDQLAYKEKAVFETWAHAACFVPVEDHRLFRQRMDSSEARRQVAEIIEERPGYMESVLDQIAERGMLTASELDEAGKRSGPWWGYTTGKIAAEWHFKKGALSIADRKNFARYYDLTERVIPAEHLNGYSPTTEEAHREMVKLAVTAHGVGMVEDFADYYHLKNAQARVAINQLVTAGEVLRVEVEGWNAAGYVPSELISAEPTQARALLTPFDPLVWNRDRIERIFDFFYRIEIYVPEPKRQYGYYVYPFVLGEDLVARVDLKADRQKGVLRVKGAFAEEGQDHEYVAENLAEELRLMADWLGLKRVVAGRKGNLISALRTALKR</sequence>
<dbReference type="EMBL" id="CP046147">
    <property type="protein sequence ID" value="WFG40099.1"/>
    <property type="molecule type" value="Genomic_DNA"/>
</dbReference>
<dbReference type="Proteomes" id="UP001321249">
    <property type="component" value="Unassembled WGS sequence"/>
</dbReference>
<protein>
    <submittedName>
        <fullName evidence="2">Winged helix-turn-helix domain-containing protein</fullName>
    </submittedName>
</protein>
<evidence type="ECO:0000313" key="4">
    <source>
        <dbReference type="Proteomes" id="UP001321249"/>
    </source>
</evidence>
<dbReference type="EMBL" id="WMBE01000003">
    <property type="protein sequence ID" value="MDG0867527.1"/>
    <property type="molecule type" value="Genomic_DNA"/>
</dbReference>
<dbReference type="Pfam" id="PF06224">
    <property type="entry name" value="AlkZ-like"/>
    <property type="match status" value="1"/>
</dbReference>
<dbReference type="Proteomes" id="UP001219901">
    <property type="component" value="Chromosome"/>
</dbReference>
<name>A0AAJ6CVE7_9CHLR</name>
<dbReference type="PANTHER" id="PTHR30528">
    <property type="entry name" value="CYTOPLASMIC PROTEIN"/>
    <property type="match status" value="1"/>
</dbReference>